<evidence type="ECO:0000256" key="1">
    <source>
        <dbReference type="SAM" id="Phobius"/>
    </source>
</evidence>
<proteinExistence type="predicted"/>
<reference evidence="3 4" key="1">
    <citation type="submission" date="2020-05" db="EMBL/GenBank/DDBJ databases">
        <title>Draft genome sequence of Mycobacterium hippocampi DL, isolated from European seabass, Dicentrarchus labrax, reared in fish farms.</title>
        <authorList>
            <person name="Stathopoulou P."/>
            <person name="Asimakis E."/>
            <person name="Tzokas K."/>
            <person name="Batargias C."/>
            <person name="Tsiamis G."/>
        </authorList>
    </citation>
    <scope>NUCLEOTIDE SEQUENCE [LARGE SCALE GENOMIC DNA]</scope>
    <source>
        <strain evidence="3 4">DL</strain>
    </source>
</reference>
<dbReference type="Proteomes" id="UP000570517">
    <property type="component" value="Unassembled WGS sequence"/>
</dbReference>
<keyword evidence="1" id="KW-0472">Membrane</keyword>
<comment type="caution">
    <text evidence="3">The sequence shown here is derived from an EMBL/GenBank/DDBJ whole genome shotgun (WGS) entry which is preliminary data.</text>
</comment>
<dbReference type="EMBL" id="JABFYL010000021">
    <property type="protein sequence ID" value="NVN50154.1"/>
    <property type="molecule type" value="Genomic_DNA"/>
</dbReference>
<keyword evidence="1" id="KW-0812">Transmembrane</keyword>
<feature type="domain" description="Endonuclease/exonuclease/phosphatase" evidence="2">
    <location>
        <begin position="95"/>
        <end position="306"/>
    </location>
</feature>
<dbReference type="InterPro" id="IPR036691">
    <property type="entry name" value="Endo/exonu/phosph_ase_sf"/>
</dbReference>
<dbReference type="GO" id="GO:0004527">
    <property type="term" value="F:exonuclease activity"/>
    <property type="evidence" value="ECO:0007669"/>
    <property type="project" value="UniProtKB-KW"/>
</dbReference>
<dbReference type="InterPro" id="IPR005135">
    <property type="entry name" value="Endo/exonuclease/phosphatase"/>
</dbReference>
<keyword evidence="3" id="KW-0269">Exonuclease</keyword>
<evidence type="ECO:0000313" key="4">
    <source>
        <dbReference type="Proteomes" id="UP000570517"/>
    </source>
</evidence>
<keyword evidence="3" id="KW-0540">Nuclease</keyword>
<dbReference type="Gene3D" id="3.60.10.10">
    <property type="entry name" value="Endonuclease/exonuclease/phosphatase"/>
    <property type="match status" value="1"/>
</dbReference>
<keyword evidence="1" id="KW-1133">Transmembrane helix</keyword>
<organism evidence="3 4">
    <name type="scientific">Mycolicibacterium hippocampi</name>
    <dbReference type="NCBI Taxonomy" id="659824"/>
    <lineage>
        <taxon>Bacteria</taxon>
        <taxon>Bacillati</taxon>
        <taxon>Actinomycetota</taxon>
        <taxon>Actinomycetes</taxon>
        <taxon>Mycobacteriales</taxon>
        <taxon>Mycobacteriaceae</taxon>
        <taxon>Mycolicibacterium</taxon>
    </lineage>
</organism>
<protein>
    <submittedName>
        <fullName evidence="3">Conserved membrane spanning protein with endonuclease/exonuclease/phosphatase domain</fullName>
    </submittedName>
</protein>
<feature type="transmembrane region" description="Helical" evidence="1">
    <location>
        <begin position="29"/>
        <end position="49"/>
    </location>
</feature>
<keyword evidence="3" id="KW-0255">Endonuclease</keyword>
<evidence type="ECO:0000259" key="2">
    <source>
        <dbReference type="Pfam" id="PF03372"/>
    </source>
</evidence>
<dbReference type="Pfam" id="PF03372">
    <property type="entry name" value="Exo_endo_phos"/>
    <property type="match status" value="1"/>
</dbReference>
<dbReference type="SUPFAM" id="SSF56219">
    <property type="entry name" value="DNase I-like"/>
    <property type="match status" value="1"/>
</dbReference>
<gene>
    <name evidence="3" type="ORF">HLY00_1004</name>
</gene>
<evidence type="ECO:0000313" key="3">
    <source>
        <dbReference type="EMBL" id="NVN50154.1"/>
    </source>
</evidence>
<dbReference type="AlphaFoldDB" id="A0A850PPM2"/>
<feature type="transmembrane region" description="Helical" evidence="1">
    <location>
        <begin position="5"/>
        <end position="23"/>
    </location>
</feature>
<accession>A0A850PPM2</accession>
<feature type="transmembrane region" description="Helical" evidence="1">
    <location>
        <begin position="56"/>
        <end position="79"/>
    </location>
</feature>
<keyword evidence="4" id="KW-1185">Reference proteome</keyword>
<dbReference type="GO" id="GO:0004519">
    <property type="term" value="F:endonuclease activity"/>
    <property type="evidence" value="ECO:0007669"/>
    <property type="project" value="UniProtKB-KW"/>
</dbReference>
<sequence>MILRIVGLVATICAGIGVGVHFLGPVSTVVTLLASFSPLFVVLAVFAAAVSAAARFWPAALAALIVVVVGVSAQLPLFLGGAPAAAADVPKIKLLQANIRLGEADPQALVSRVRSDRVDVLTVAELTPEAVDGLAAAGLERALPFSYLRPREGGGGEGIYARYPLRDTELLPGLQHNNLRATVVVPGATPFVVYALHPLPPYPEPAWRWALELDRIAAILEADRRPLIVGADFNSTYDHERYRNLLDAGGRDGLDLIDSADYLGAGIVATYPADKWYPAVLAIDRILTRGGTPLSFERVDLPGSDHHAVMGEVLLAAVDQR</sequence>
<name>A0A850PPM2_9MYCO</name>
<dbReference type="RefSeq" id="WP_178358514.1">
    <property type="nucleotide sequence ID" value="NZ_JABFYL010000021.1"/>
</dbReference>
<keyword evidence="3" id="KW-0378">Hydrolase</keyword>